<evidence type="ECO:0000256" key="4">
    <source>
        <dbReference type="ARBA" id="ARBA00022723"/>
    </source>
</evidence>
<dbReference type="InterPro" id="IPR050121">
    <property type="entry name" value="Cytochrome_P450_monoxygenase"/>
</dbReference>
<keyword evidence="4 8" id="KW-0479">Metal-binding</keyword>
<evidence type="ECO:0008006" key="12">
    <source>
        <dbReference type="Google" id="ProtNLM"/>
    </source>
</evidence>
<evidence type="ECO:0000256" key="9">
    <source>
        <dbReference type="RuleBase" id="RU000461"/>
    </source>
</evidence>
<dbReference type="OrthoDB" id="1470350at2759"/>
<dbReference type="PANTHER" id="PTHR24305">
    <property type="entry name" value="CYTOCHROME P450"/>
    <property type="match status" value="1"/>
</dbReference>
<keyword evidence="3 8" id="KW-0349">Heme</keyword>
<gene>
    <name evidence="10" type="ORF">CERZMDRAFT_100860</name>
</gene>
<dbReference type="PRINTS" id="PR00463">
    <property type="entry name" value="EP450I"/>
</dbReference>
<proteinExistence type="inferred from homology"/>
<dbReference type="InterPro" id="IPR001128">
    <property type="entry name" value="Cyt_P450"/>
</dbReference>
<dbReference type="Pfam" id="PF00067">
    <property type="entry name" value="p450"/>
    <property type="match status" value="1"/>
</dbReference>
<dbReference type="InterPro" id="IPR036396">
    <property type="entry name" value="Cyt_P450_sf"/>
</dbReference>
<dbReference type="SUPFAM" id="SSF48264">
    <property type="entry name" value="Cytochrome P450"/>
    <property type="match status" value="1"/>
</dbReference>
<dbReference type="PANTHER" id="PTHR24305:SF230">
    <property type="entry name" value="P450, PUTATIVE (EUROFUNG)-RELATED"/>
    <property type="match status" value="1"/>
</dbReference>
<evidence type="ECO:0000256" key="7">
    <source>
        <dbReference type="ARBA" id="ARBA00023033"/>
    </source>
</evidence>
<feature type="binding site" description="axial binding residue" evidence="8">
    <location>
        <position position="77"/>
    </location>
    <ligand>
        <name>heme</name>
        <dbReference type="ChEBI" id="CHEBI:30413"/>
    </ligand>
    <ligandPart>
        <name>Fe</name>
        <dbReference type="ChEBI" id="CHEBI:18248"/>
    </ligandPart>
</feature>
<evidence type="ECO:0000256" key="1">
    <source>
        <dbReference type="ARBA" id="ARBA00001971"/>
    </source>
</evidence>
<dbReference type="GO" id="GO:0004497">
    <property type="term" value="F:monooxygenase activity"/>
    <property type="evidence" value="ECO:0007669"/>
    <property type="project" value="UniProtKB-KW"/>
</dbReference>
<comment type="cofactor">
    <cofactor evidence="1 8">
        <name>heme</name>
        <dbReference type="ChEBI" id="CHEBI:30413"/>
    </cofactor>
</comment>
<dbReference type="GO" id="GO:0005506">
    <property type="term" value="F:iron ion binding"/>
    <property type="evidence" value="ECO:0007669"/>
    <property type="project" value="InterPro"/>
</dbReference>
<evidence type="ECO:0000256" key="8">
    <source>
        <dbReference type="PIRSR" id="PIRSR602401-1"/>
    </source>
</evidence>
<dbReference type="AlphaFoldDB" id="A0A6A6F6N2"/>
<keyword evidence="5 9" id="KW-0560">Oxidoreductase</keyword>
<reference evidence="10" key="1">
    <citation type="journal article" date="2020" name="Stud. Mycol.">
        <title>101 Dothideomycetes genomes: a test case for predicting lifestyles and emergence of pathogens.</title>
        <authorList>
            <person name="Haridas S."/>
            <person name="Albert R."/>
            <person name="Binder M."/>
            <person name="Bloem J."/>
            <person name="Labutti K."/>
            <person name="Salamov A."/>
            <person name="Andreopoulos B."/>
            <person name="Baker S."/>
            <person name="Barry K."/>
            <person name="Bills G."/>
            <person name="Bluhm B."/>
            <person name="Cannon C."/>
            <person name="Castanera R."/>
            <person name="Culley D."/>
            <person name="Daum C."/>
            <person name="Ezra D."/>
            <person name="Gonzalez J."/>
            <person name="Henrissat B."/>
            <person name="Kuo A."/>
            <person name="Liang C."/>
            <person name="Lipzen A."/>
            <person name="Lutzoni F."/>
            <person name="Magnuson J."/>
            <person name="Mondo S."/>
            <person name="Nolan M."/>
            <person name="Ohm R."/>
            <person name="Pangilinan J."/>
            <person name="Park H.-J."/>
            <person name="Ramirez L."/>
            <person name="Alfaro M."/>
            <person name="Sun H."/>
            <person name="Tritt A."/>
            <person name="Yoshinaga Y."/>
            <person name="Zwiers L.-H."/>
            <person name="Turgeon B."/>
            <person name="Goodwin S."/>
            <person name="Spatafora J."/>
            <person name="Crous P."/>
            <person name="Grigoriev I."/>
        </authorList>
    </citation>
    <scope>NUCLEOTIDE SEQUENCE</scope>
    <source>
        <strain evidence="10">SCOH1-5</strain>
    </source>
</reference>
<keyword evidence="11" id="KW-1185">Reference proteome</keyword>
<organism evidence="10 11">
    <name type="scientific">Cercospora zeae-maydis SCOH1-5</name>
    <dbReference type="NCBI Taxonomy" id="717836"/>
    <lineage>
        <taxon>Eukaryota</taxon>
        <taxon>Fungi</taxon>
        <taxon>Dikarya</taxon>
        <taxon>Ascomycota</taxon>
        <taxon>Pezizomycotina</taxon>
        <taxon>Dothideomycetes</taxon>
        <taxon>Dothideomycetidae</taxon>
        <taxon>Mycosphaerellales</taxon>
        <taxon>Mycosphaerellaceae</taxon>
        <taxon>Cercospora</taxon>
    </lineage>
</organism>
<dbReference type="InterPro" id="IPR017972">
    <property type="entry name" value="Cyt_P450_CS"/>
</dbReference>
<keyword evidence="6 8" id="KW-0408">Iron</keyword>
<evidence type="ECO:0000313" key="10">
    <source>
        <dbReference type="EMBL" id="KAF2209113.1"/>
    </source>
</evidence>
<evidence type="ECO:0000256" key="2">
    <source>
        <dbReference type="ARBA" id="ARBA00010617"/>
    </source>
</evidence>
<dbReference type="GO" id="GO:0020037">
    <property type="term" value="F:heme binding"/>
    <property type="evidence" value="ECO:0007669"/>
    <property type="project" value="InterPro"/>
</dbReference>
<evidence type="ECO:0000256" key="5">
    <source>
        <dbReference type="ARBA" id="ARBA00023002"/>
    </source>
</evidence>
<dbReference type="Proteomes" id="UP000799539">
    <property type="component" value="Unassembled WGS sequence"/>
</dbReference>
<dbReference type="Gene3D" id="1.10.630.10">
    <property type="entry name" value="Cytochrome P450"/>
    <property type="match status" value="1"/>
</dbReference>
<evidence type="ECO:0000256" key="6">
    <source>
        <dbReference type="ARBA" id="ARBA00023004"/>
    </source>
</evidence>
<keyword evidence="7 9" id="KW-0503">Monooxygenase</keyword>
<dbReference type="InterPro" id="IPR002401">
    <property type="entry name" value="Cyt_P450_E_grp-I"/>
</dbReference>
<evidence type="ECO:0000313" key="11">
    <source>
        <dbReference type="Proteomes" id="UP000799539"/>
    </source>
</evidence>
<sequence>MSLFKTAFRGNKVLGEWIPGNTVLSIHYRVLYRSEHNFKRPDEFVPERWMPETEAYREFEDDVRNAFHPFSYGPRKCPAMNLGYAEMSIIVARLLWSFDITVAEQSKNWKKELQGWVLWDKRPLWLNLKPRNAHTAEQSGQAQK</sequence>
<dbReference type="EMBL" id="ML992689">
    <property type="protein sequence ID" value="KAF2209113.1"/>
    <property type="molecule type" value="Genomic_DNA"/>
</dbReference>
<name>A0A6A6F6N2_9PEZI</name>
<comment type="similarity">
    <text evidence="2 9">Belongs to the cytochrome P450 family.</text>
</comment>
<dbReference type="PROSITE" id="PS00086">
    <property type="entry name" value="CYTOCHROME_P450"/>
    <property type="match status" value="1"/>
</dbReference>
<evidence type="ECO:0000256" key="3">
    <source>
        <dbReference type="ARBA" id="ARBA00022617"/>
    </source>
</evidence>
<protein>
    <recommendedName>
        <fullName evidence="12">Cytochrome P450</fullName>
    </recommendedName>
</protein>
<accession>A0A6A6F6N2</accession>
<dbReference type="GO" id="GO:0016705">
    <property type="term" value="F:oxidoreductase activity, acting on paired donors, with incorporation or reduction of molecular oxygen"/>
    <property type="evidence" value="ECO:0007669"/>
    <property type="project" value="InterPro"/>
</dbReference>